<dbReference type="EC" id="3.5.2.6" evidence="3 6"/>
<dbReference type="Gene3D" id="3.40.710.10">
    <property type="entry name" value="DD-peptidase/beta-lactamase superfamily"/>
    <property type="match status" value="1"/>
</dbReference>
<feature type="domain" description="Beta-lactamase-related" evidence="8">
    <location>
        <begin position="38"/>
        <end position="383"/>
    </location>
</feature>
<keyword evidence="4 6" id="KW-0378">Hydrolase</keyword>
<keyword evidence="11" id="KW-1185">Reference proteome</keyword>
<comment type="similarity">
    <text evidence="2 6">Belongs to the class-C beta-lactamase family.</text>
</comment>
<evidence type="ECO:0000256" key="2">
    <source>
        <dbReference type="ARBA" id="ARBA00007840"/>
    </source>
</evidence>
<dbReference type="EMBL" id="PDDX01000001">
    <property type="protein sequence ID" value="PHI30690.1"/>
    <property type="molecule type" value="Genomic_DNA"/>
</dbReference>
<evidence type="ECO:0000256" key="3">
    <source>
        <dbReference type="ARBA" id="ARBA00012865"/>
    </source>
</evidence>
<keyword evidence="5 6" id="KW-0046">Antibiotic resistance</keyword>
<dbReference type="GO" id="GO:0017001">
    <property type="term" value="P:antibiotic catabolic process"/>
    <property type="evidence" value="ECO:0007669"/>
    <property type="project" value="InterPro"/>
</dbReference>
<feature type="signal peptide" evidence="7">
    <location>
        <begin position="1"/>
        <end position="25"/>
    </location>
</feature>
<dbReference type="AlphaFoldDB" id="A0A2C6C2X2"/>
<evidence type="ECO:0000256" key="1">
    <source>
        <dbReference type="ARBA" id="ARBA00001526"/>
    </source>
</evidence>
<keyword evidence="7" id="KW-0732">Signal</keyword>
<evidence type="ECO:0000256" key="6">
    <source>
        <dbReference type="RuleBase" id="RU361140"/>
    </source>
</evidence>
<dbReference type="EMBL" id="CAADJA010000002">
    <property type="protein sequence ID" value="VFS50259.1"/>
    <property type="molecule type" value="Genomic_DNA"/>
</dbReference>
<gene>
    <name evidence="10" type="primary">ampC</name>
    <name evidence="9" type="ORF">CRN84_15765</name>
    <name evidence="10" type="ORF">NCTC12282_04414</name>
</gene>
<sequence>MRRHTISKLKLLPALALLFTPIAYAADNIERPALKQTVDNVILPVMQKNNIPGMTVGITIDGKDYVYHYGLASKETQQPVNQSTLFEVGSISKTVAATLASYAQVNGKLAFTDNTSQYLPALKGSHFDDISLLNLATHTSGLPLFIADDIKTTPQLMNYLKQWKPAHDTGSQRVYSNMGIGTLGMIAANTMGQSYEEIVEKKIFPMLGMTHSYLNVPQSQMKNYAQGYSKQDAPVRLNKDLLWAEAYGVKTNATDLLRFLKANMQVGTNIDEKLQLAITNTHAGYFKSGDMTQDLMWEQYAYPVTLEKLLAGNSAATMDTKTSQLSPVLQPASDVLINKTGSTNGFAAYTAFIPAKKVGIVILANKNYSIDQRVTAAYQILTALDNQK</sequence>
<dbReference type="STRING" id="1111728.GCA_000427805_00256"/>
<reference evidence="9" key="1">
    <citation type="submission" date="2017-09" db="EMBL/GenBank/DDBJ databases">
        <title>FDA dAtabase for Regulatory Grade micrObial Sequences (FDA-ARGOS): Supporting development and validation of Infectious Disease Dx tests.</title>
        <authorList>
            <person name="Minogue T."/>
            <person name="Wolcott M."/>
            <person name="Wasieloski L."/>
            <person name="Aguilar W."/>
            <person name="Moore D."/>
            <person name="Tallon L.J."/>
            <person name="Sadzewicz L."/>
            <person name="Ott S."/>
            <person name="Zhao X."/>
            <person name="Nagaraj S."/>
            <person name="Vavikolanu K."/>
            <person name="Aluvathingal J."/>
            <person name="Nadendla S."/>
            <person name="Sichtig H."/>
        </authorList>
    </citation>
    <scope>NUCLEOTIDE SEQUENCE</scope>
    <source>
        <strain evidence="9">FDAARGOS_387</strain>
    </source>
</reference>
<dbReference type="InterPro" id="IPR050491">
    <property type="entry name" value="AmpC-like"/>
</dbReference>
<accession>A0A2C6C2X2</accession>
<dbReference type="GO" id="GO:0008800">
    <property type="term" value="F:beta-lactamase activity"/>
    <property type="evidence" value="ECO:0007669"/>
    <property type="project" value="UniProtKB-UniRule"/>
</dbReference>
<dbReference type="Proteomes" id="UP000224974">
    <property type="component" value="Unassembled WGS sequence"/>
</dbReference>
<evidence type="ECO:0000313" key="10">
    <source>
        <dbReference type="EMBL" id="VFS50259.1"/>
    </source>
</evidence>
<dbReference type="InterPro" id="IPR012338">
    <property type="entry name" value="Beta-lactam/transpept-like"/>
</dbReference>
<feature type="chain" id="PRO_5033301026" description="Beta-lactamase" evidence="7">
    <location>
        <begin position="26"/>
        <end position="388"/>
    </location>
</feature>
<dbReference type="Pfam" id="PF00144">
    <property type="entry name" value="Beta-lactamase"/>
    <property type="match status" value="1"/>
</dbReference>
<dbReference type="OrthoDB" id="5377431at2"/>
<dbReference type="GO" id="GO:0046677">
    <property type="term" value="P:response to antibiotic"/>
    <property type="evidence" value="ECO:0007669"/>
    <property type="project" value="UniProtKB-UniRule"/>
</dbReference>
<evidence type="ECO:0000256" key="4">
    <source>
        <dbReference type="ARBA" id="ARBA00022801"/>
    </source>
</evidence>
<dbReference type="NCBIfam" id="NF033085">
    <property type="entry name" value="bla_class_C"/>
    <property type="match status" value="1"/>
</dbReference>
<dbReference type="PROSITE" id="PS00336">
    <property type="entry name" value="BETA_LACTAMASE_C"/>
    <property type="match status" value="1"/>
</dbReference>
<evidence type="ECO:0000259" key="8">
    <source>
        <dbReference type="Pfam" id="PF00144"/>
    </source>
</evidence>
<dbReference type="PANTHER" id="PTHR46825:SF8">
    <property type="entry name" value="BETA-LACTAMASE-RELATED"/>
    <property type="match status" value="1"/>
</dbReference>
<evidence type="ECO:0000313" key="9">
    <source>
        <dbReference type="EMBL" id="PHI30690.1"/>
    </source>
</evidence>
<dbReference type="SUPFAM" id="SSF56601">
    <property type="entry name" value="beta-lactamase/transpeptidase-like"/>
    <property type="match status" value="1"/>
</dbReference>
<dbReference type="InterPro" id="IPR001586">
    <property type="entry name" value="Beta-lactam_class-C_AS"/>
</dbReference>
<evidence type="ECO:0000313" key="12">
    <source>
        <dbReference type="Proteomes" id="UP000373449"/>
    </source>
</evidence>
<dbReference type="Proteomes" id="UP000373449">
    <property type="component" value="Unassembled WGS sequence"/>
</dbReference>
<protein>
    <recommendedName>
        <fullName evidence="3 6">Beta-lactamase</fullName>
        <ecNumber evidence="3 6">3.5.2.6</ecNumber>
    </recommendedName>
</protein>
<organism evidence="9 11">
    <name type="scientific">Budvicia aquatica</name>
    <dbReference type="NCBI Taxonomy" id="82979"/>
    <lineage>
        <taxon>Bacteria</taxon>
        <taxon>Pseudomonadati</taxon>
        <taxon>Pseudomonadota</taxon>
        <taxon>Gammaproteobacteria</taxon>
        <taxon>Enterobacterales</taxon>
        <taxon>Budviciaceae</taxon>
        <taxon>Budvicia</taxon>
    </lineage>
</organism>
<dbReference type="InterPro" id="IPR001466">
    <property type="entry name" value="Beta-lactam-related"/>
</dbReference>
<comment type="catalytic activity">
    <reaction evidence="1 6">
        <text>a beta-lactam + H2O = a substituted beta-amino acid</text>
        <dbReference type="Rhea" id="RHEA:20401"/>
        <dbReference type="ChEBI" id="CHEBI:15377"/>
        <dbReference type="ChEBI" id="CHEBI:35627"/>
        <dbReference type="ChEBI" id="CHEBI:140347"/>
        <dbReference type="EC" id="3.5.2.6"/>
    </reaction>
</comment>
<evidence type="ECO:0000313" key="11">
    <source>
        <dbReference type="Proteomes" id="UP000224974"/>
    </source>
</evidence>
<evidence type="ECO:0000256" key="5">
    <source>
        <dbReference type="ARBA" id="ARBA00023251"/>
    </source>
</evidence>
<dbReference type="RefSeq" id="WP_051323124.1">
    <property type="nucleotide sequence ID" value="NZ_CAADJA010000002.1"/>
</dbReference>
<evidence type="ECO:0000256" key="7">
    <source>
        <dbReference type="SAM" id="SignalP"/>
    </source>
</evidence>
<dbReference type="GO" id="GO:0030288">
    <property type="term" value="C:outer membrane-bounded periplasmic space"/>
    <property type="evidence" value="ECO:0007669"/>
    <property type="project" value="InterPro"/>
</dbReference>
<dbReference type="InterPro" id="IPR058136">
    <property type="entry name" value="AmpC"/>
</dbReference>
<name>A0A2C6C2X2_9GAMM</name>
<reference evidence="11" key="2">
    <citation type="submission" date="2017-09" db="EMBL/GenBank/DDBJ databases">
        <title>FDA dAtabase for Regulatory Grade micrObial Sequences (FDA-ARGOS): Supporting development and validation of Infectious Disease Dx tests.</title>
        <authorList>
            <person name="Minogue T."/>
            <person name="Wolcott M."/>
            <person name="Wasieloski L."/>
            <person name="Aguilar W."/>
            <person name="Moore D."/>
            <person name="Tallon L."/>
            <person name="Sadzewicz L."/>
            <person name="Ott S."/>
            <person name="Zhao X."/>
            <person name="Nagaraj S."/>
            <person name="Vavikolanu K."/>
            <person name="Aluvathingal J."/>
            <person name="Nadendla S."/>
            <person name="Sichtig H."/>
        </authorList>
    </citation>
    <scope>NUCLEOTIDE SEQUENCE [LARGE SCALE GENOMIC DNA]</scope>
    <source>
        <strain evidence="11">FDAARGOS_387</strain>
    </source>
</reference>
<dbReference type="PANTHER" id="PTHR46825">
    <property type="entry name" value="D-ALANYL-D-ALANINE-CARBOXYPEPTIDASE/ENDOPEPTIDASE AMPH"/>
    <property type="match status" value="1"/>
</dbReference>
<proteinExistence type="inferred from homology"/>
<reference evidence="10 12" key="3">
    <citation type="submission" date="2019-03" db="EMBL/GenBank/DDBJ databases">
        <authorList>
            <consortium name="Pathogen Informatics"/>
        </authorList>
    </citation>
    <scope>NUCLEOTIDE SEQUENCE [LARGE SCALE GENOMIC DNA]</scope>
    <source>
        <strain evidence="10 12">NCTC12282</strain>
    </source>
</reference>